<keyword evidence="2" id="KW-1185">Reference proteome</keyword>
<dbReference type="EMBL" id="PQXO01000108">
    <property type="protein sequence ID" value="TGO89467.1"/>
    <property type="molecule type" value="Genomic_DNA"/>
</dbReference>
<organism evidence="1 2">
    <name type="scientific">Botrytis porri</name>
    <dbReference type="NCBI Taxonomy" id="87229"/>
    <lineage>
        <taxon>Eukaryota</taxon>
        <taxon>Fungi</taxon>
        <taxon>Dikarya</taxon>
        <taxon>Ascomycota</taxon>
        <taxon>Pezizomycotina</taxon>
        <taxon>Leotiomycetes</taxon>
        <taxon>Helotiales</taxon>
        <taxon>Sclerotiniaceae</taxon>
        <taxon>Botrytis</taxon>
    </lineage>
</organism>
<evidence type="ECO:0000313" key="2">
    <source>
        <dbReference type="Proteomes" id="UP000297280"/>
    </source>
</evidence>
<dbReference type="Proteomes" id="UP000297280">
    <property type="component" value="Unassembled WGS sequence"/>
</dbReference>
<evidence type="ECO:0000313" key="1">
    <source>
        <dbReference type="EMBL" id="TGO89467.1"/>
    </source>
</evidence>
<proteinExistence type="predicted"/>
<gene>
    <name evidence="1" type="ORF">BPOR_0108g00140</name>
</gene>
<protein>
    <submittedName>
        <fullName evidence="1">Uncharacterized protein</fullName>
    </submittedName>
</protein>
<comment type="caution">
    <text evidence="1">The sequence shown here is derived from an EMBL/GenBank/DDBJ whole genome shotgun (WGS) entry which is preliminary data.</text>
</comment>
<reference evidence="1 2" key="1">
    <citation type="submission" date="2017-12" db="EMBL/GenBank/DDBJ databases">
        <title>Comparative genomics of Botrytis spp.</title>
        <authorList>
            <person name="Valero-Jimenez C.A."/>
            <person name="Tapia P."/>
            <person name="Veloso J."/>
            <person name="Silva-Moreno E."/>
            <person name="Staats M."/>
            <person name="Valdes J.H."/>
            <person name="Van Kan J.A.L."/>
        </authorList>
    </citation>
    <scope>NUCLEOTIDE SEQUENCE [LARGE SCALE GENOMIC DNA]</scope>
    <source>
        <strain evidence="1 2">MUCL3349</strain>
    </source>
</reference>
<dbReference type="AlphaFoldDB" id="A0A4Z1KY05"/>
<name>A0A4Z1KY05_9HELO</name>
<sequence length="435" mass="50417">MNSKTSVSPCIVTDKVLPNSVHNGLQCLVDSMATRTSSRGSVLAKATARNSTSSFERSTRHQDIVDSLLAITIPRRMLYGRLFSSQDEISHALNHYKLYREICWFYRWPPADAQSVFARSPQMLLSKWVSLDLLISKMRRLIRAGLNINDDDFDLLVKCGRPLLCNTDVGFDENESFLNLKNCWNHWNWIKHAKVRLNKRKSDQIRFSANLMEKYPRVLKRPLDPSQGAPRPNTTHTVVMLERLAMRTLRDRNLSHYWDRNQSLYMSGRYIIELVPYDRYLRLLLDTLAKYPLDVEVTGLEESLANVSLHNSGQGITLENTESATISQIDPDDFKYPDYIAAGLKVVLKGLMYIYTEPPLTIPRIQYESLGNDNSSEKWPRFFVDKGVNIHPHFEHPCENQQIRPHDKREYEWLAAFVEVVTWIELNIAPIKEEF</sequence>
<accession>A0A4Z1KY05</accession>